<dbReference type="InterPro" id="IPR037481">
    <property type="entry name" value="LacX"/>
</dbReference>
<dbReference type="CDD" id="cd09024">
    <property type="entry name" value="Aldose_epim_lacX"/>
    <property type="match status" value="1"/>
</dbReference>
<dbReference type="InterPro" id="IPR014718">
    <property type="entry name" value="GH-type_carb-bd"/>
</dbReference>
<proteinExistence type="predicted"/>
<name>A0A830TNW7_LACGA</name>
<accession>A0A830TNW7</accession>
<dbReference type="AlphaFoldDB" id="A0A830TNW7"/>
<dbReference type="InterPro" id="IPR008183">
    <property type="entry name" value="Aldose_1/G6P_1-epimerase"/>
</dbReference>
<dbReference type="KEGG" id="lga:LGAS_0173"/>
<sequence length="294" mass="33138">MMVTIENNQLKVEINEVGAQLTHVVDKATNADYIWNGSEWERHAPILFPAIGRSNDNKYILNGKTYEMKQHGFARDYPWTVVDKGDDRVSLTLTENDETLAVYPFRFSLMATYTLEANQLKVEFLVKNNSKETMPFGLGFHPGFNVPVAGDELEFSDYEINLSPEVTELTQFQIDPIPFRNGKVIPVPNAQKSTLPLSYAEFDDGLIIINNPGLTGIELSSAKSDHKISLTLEDFPYVALWAMTDPEAKFLCMEPFAGLPDIKSNELTDWMEKEGNNFLAPDESSHFSTTITLE</sequence>
<organism evidence="1 2">
    <name type="scientific">Lactobacillus gasseri (strain ATCC 33323 / DSM 20243 / BCRC 14619 / CIP 102991 / JCM 1131 / KCTC 3163 / NCIMB 11718 / NCTC 13722 / AM63)</name>
    <dbReference type="NCBI Taxonomy" id="324831"/>
    <lineage>
        <taxon>Bacteria</taxon>
        <taxon>Bacillati</taxon>
        <taxon>Bacillota</taxon>
        <taxon>Bacilli</taxon>
        <taxon>Lactobacillales</taxon>
        <taxon>Lactobacillaceae</taxon>
        <taxon>Lactobacillus</taxon>
    </lineage>
</organism>
<dbReference type="PANTHER" id="PTHR11122">
    <property type="entry name" value="APOSPORY-ASSOCIATED PROTEIN C-RELATED"/>
    <property type="match status" value="1"/>
</dbReference>
<dbReference type="GO" id="GO:0005975">
    <property type="term" value="P:carbohydrate metabolic process"/>
    <property type="evidence" value="ECO:0007669"/>
    <property type="project" value="InterPro"/>
</dbReference>
<dbReference type="Pfam" id="PF01263">
    <property type="entry name" value="Aldose_epim"/>
    <property type="match status" value="1"/>
</dbReference>
<reference evidence="1 2" key="1">
    <citation type="journal article" date="2006" name="Proc. Natl. Acad. Sci. U.S.A.">
        <title>Comparative genomics of the lactic acid bacteria.</title>
        <authorList>
            <person name="Makarova K."/>
            <person name="Slesarev A."/>
            <person name="Wolf Y."/>
            <person name="Sorokin A."/>
            <person name="Mirkin B."/>
            <person name="Koonin E."/>
            <person name="Pavlov A."/>
            <person name="Pavlova N."/>
            <person name="Karamychev V."/>
            <person name="Polouchine N."/>
            <person name="Shakhova V."/>
            <person name="Grigoriev I."/>
            <person name="Lou Y."/>
            <person name="Rohksar D."/>
            <person name="Lucas S."/>
            <person name="Huang K."/>
            <person name="Goodstein D.M."/>
            <person name="Hawkins T."/>
            <person name="Plengvidhya V."/>
            <person name="Welker D."/>
            <person name="Hughes J."/>
            <person name="Goh Y."/>
            <person name="Benson A."/>
            <person name="Baldwin K."/>
            <person name="Lee J.H."/>
            <person name="Diaz-Muniz I."/>
            <person name="Dosti B."/>
            <person name="Smeianov V."/>
            <person name="Wechter W."/>
            <person name="Barabote R."/>
            <person name="Lorca G."/>
            <person name="Altermann E."/>
            <person name="Barrangou R."/>
            <person name="Ganesan B."/>
            <person name="Xie Y."/>
            <person name="Rawsthorne H."/>
            <person name="Tamir D."/>
            <person name="Parker C."/>
            <person name="Breidt F."/>
            <person name="Broadbent J."/>
            <person name="Hutkins R."/>
            <person name="O'Sullivan D."/>
            <person name="Steele J."/>
            <person name="Unlu G."/>
            <person name="Saier M."/>
            <person name="Klaenhammer T."/>
            <person name="Richardson P."/>
            <person name="Kozyavkin S."/>
            <person name="Weimer B."/>
            <person name="Mills D."/>
        </authorList>
    </citation>
    <scope>NUCLEOTIDE SEQUENCE [LARGE SCALE GENOMIC DNA]</scope>
    <source>
        <strain evidence="2">ATCC 33323 / DSM 20243 / BCRC 14619 / CIP 102991 / JCM 1131 / KCTC 3163 / NCIMB 11718 / NCTC 13722 / AM63</strain>
    </source>
</reference>
<dbReference type="SUPFAM" id="SSF74650">
    <property type="entry name" value="Galactose mutarotase-like"/>
    <property type="match status" value="1"/>
</dbReference>
<dbReference type="Proteomes" id="UP000000664">
    <property type="component" value="Chromosome"/>
</dbReference>
<dbReference type="EMBL" id="CP000413">
    <property type="protein sequence ID" value="ABJ59585.1"/>
    <property type="molecule type" value="Genomic_DNA"/>
</dbReference>
<dbReference type="GO" id="GO:0016853">
    <property type="term" value="F:isomerase activity"/>
    <property type="evidence" value="ECO:0007669"/>
    <property type="project" value="InterPro"/>
</dbReference>
<gene>
    <name evidence="1" type="ordered locus">LGAS_0173</name>
</gene>
<dbReference type="PANTHER" id="PTHR11122:SF13">
    <property type="entry name" value="GLUCOSE-6-PHOSPHATE 1-EPIMERASE"/>
    <property type="match status" value="1"/>
</dbReference>
<evidence type="ECO:0000313" key="1">
    <source>
        <dbReference type="EMBL" id="ABJ59585.1"/>
    </source>
</evidence>
<protein>
    <submittedName>
        <fullName evidence="1">Galactose mutarotase related enzyme</fullName>
    </submittedName>
</protein>
<dbReference type="GO" id="GO:0030246">
    <property type="term" value="F:carbohydrate binding"/>
    <property type="evidence" value="ECO:0007669"/>
    <property type="project" value="InterPro"/>
</dbReference>
<evidence type="ECO:0000313" key="2">
    <source>
        <dbReference type="Proteomes" id="UP000000664"/>
    </source>
</evidence>
<dbReference type="Gene3D" id="2.70.98.10">
    <property type="match status" value="1"/>
</dbReference>
<dbReference type="InterPro" id="IPR011013">
    <property type="entry name" value="Gal_mutarotase_sf_dom"/>
</dbReference>